<dbReference type="Proteomes" id="UP000016630">
    <property type="component" value="Unassembled WGS sequence"/>
</dbReference>
<comment type="function">
    <text evidence="7">The UvrABC repair system catalyzes the recognition and processing of DNA lesions. UvrC both incises the 5' and 3' sides of the lesion. The N-terminal half is responsible for the 3' incision and the C-terminal half is responsible for the 5' incision.</text>
</comment>
<keyword evidence="1 7" id="KW-0963">Cytoplasm</keyword>
<dbReference type="Gene3D" id="3.40.1440.10">
    <property type="entry name" value="GIY-YIG endonuclease"/>
    <property type="match status" value="1"/>
</dbReference>
<dbReference type="HAMAP" id="MF_00203">
    <property type="entry name" value="UvrC"/>
    <property type="match status" value="1"/>
</dbReference>
<dbReference type="GO" id="GO:0009381">
    <property type="term" value="F:excinuclease ABC activity"/>
    <property type="evidence" value="ECO:0007669"/>
    <property type="project" value="UniProtKB-UniRule"/>
</dbReference>
<organism evidence="10 11">
    <name type="scientific">Porphyromonas gingivalis F0570</name>
    <dbReference type="NCBI Taxonomy" id="1227271"/>
    <lineage>
        <taxon>Bacteria</taxon>
        <taxon>Pseudomonadati</taxon>
        <taxon>Bacteroidota</taxon>
        <taxon>Bacteroidia</taxon>
        <taxon>Bacteroidales</taxon>
        <taxon>Porphyromonadaceae</taxon>
        <taxon>Porphyromonas</taxon>
    </lineage>
</organism>
<dbReference type="SMART" id="SM00465">
    <property type="entry name" value="GIYc"/>
    <property type="match status" value="1"/>
</dbReference>
<dbReference type="GO" id="GO:0006289">
    <property type="term" value="P:nucleotide-excision repair"/>
    <property type="evidence" value="ECO:0007669"/>
    <property type="project" value="UniProtKB-UniRule"/>
</dbReference>
<dbReference type="Gene3D" id="3.30.420.340">
    <property type="entry name" value="UvrC, RNAse H endonuclease domain"/>
    <property type="match status" value="1"/>
</dbReference>
<dbReference type="CDD" id="cd10434">
    <property type="entry name" value="GIY-YIG_UvrC_Cho"/>
    <property type="match status" value="1"/>
</dbReference>
<dbReference type="NCBIfam" id="TIGR00194">
    <property type="entry name" value="uvrC"/>
    <property type="match status" value="1"/>
</dbReference>
<dbReference type="InterPro" id="IPR038476">
    <property type="entry name" value="UvrC_RNase_H_dom_sf"/>
</dbReference>
<evidence type="ECO:0000256" key="3">
    <source>
        <dbReference type="ARBA" id="ARBA00022769"/>
    </source>
</evidence>
<dbReference type="SUPFAM" id="SSF47781">
    <property type="entry name" value="RuvA domain 2-like"/>
    <property type="match status" value="1"/>
</dbReference>
<dbReference type="PROSITE" id="PS50164">
    <property type="entry name" value="GIY_YIG"/>
    <property type="match status" value="1"/>
</dbReference>
<dbReference type="HOGENOM" id="CLU_014841_3_2_10"/>
<dbReference type="Pfam" id="PF01541">
    <property type="entry name" value="GIY-YIG"/>
    <property type="match status" value="1"/>
</dbReference>
<dbReference type="Pfam" id="PF08459">
    <property type="entry name" value="UvrC_RNaseH_dom"/>
    <property type="match status" value="1"/>
</dbReference>
<name>A0A0E2LRT8_PORGN</name>
<evidence type="ECO:0000256" key="7">
    <source>
        <dbReference type="HAMAP-Rule" id="MF_00203"/>
    </source>
</evidence>
<comment type="subcellular location">
    <subcellularLocation>
        <location evidence="7">Cytoplasm</location>
    </subcellularLocation>
</comment>
<dbReference type="PANTHER" id="PTHR30562:SF1">
    <property type="entry name" value="UVRABC SYSTEM PROTEIN C"/>
    <property type="match status" value="1"/>
</dbReference>
<dbReference type="InterPro" id="IPR004791">
    <property type="entry name" value="UvrC"/>
</dbReference>
<feature type="domain" description="UvrC family homology region profile" evidence="9">
    <location>
        <begin position="268"/>
        <end position="479"/>
    </location>
</feature>
<dbReference type="AlphaFoldDB" id="A0A0E2LRT8"/>
<comment type="subunit">
    <text evidence="7">Interacts with UvrB in an incision complex.</text>
</comment>
<evidence type="ECO:0000256" key="5">
    <source>
        <dbReference type="ARBA" id="ARBA00023204"/>
    </source>
</evidence>
<keyword evidence="6 7" id="KW-0742">SOS response</keyword>
<dbReference type="GO" id="GO:0009380">
    <property type="term" value="C:excinuclease repair complex"/>
    <property type="evidence" value="ECO:0007669"/>
    <property type="project" value="InterPro"/>
</dbReference>
<dbReference type="InterPro" id="IPR000305">
    <property type="entry name" value="GIY-YIG_endonuc"/>
</dbReference>
<dbReference type="GO" id="GO:0003677">
    <property type="term" value="F:DNA binding"/>
    <property type="evidence" value="ECO:0007669"/>
    <property type="project" value="UniProtKB-UniRule"/>
</dbReference>
<evidence type="ECO:0000256" key="1">
    <source>
        <dbReference type="ARBA" id="ARBA00022490"/>
    </source>
</evidence>
<evidence type="ECO:0000313" key="11">
    <source>
        <dbReference type="Proteomes" id="UP000016630"/>
    </source>
</evidence>
<keyword evidence="4 7" id="KW-0267">Excision nuclease</keyword>
<keyword evidence="2 7" id="KW-0227">DNA damage</keyword>
<dbReference type="GO" id="GO:0009432">
    <property type="term" value="P:SOS response"/>
    <property type="evidence" value="ECO:0007669"/>
    <property type="project" value="UniProtKB-UniRule"/>
</dbReference>
<dbReference type="SUPFAM" id="SSF46600">
    <property type="entry name" value="C-terminal UvrC-binding domain of UvrB"/>
    <property type="match status" value="1"/>
</dbReference>
<dbReference type="PROSITE" id="PS50165">
    <property type="entry name" value="UVRC"/>
    <property type="match status" value="1"/>
</dbReference>
<evidence type="ECO:0000256" key="2">
    <source>
        <dbReference type="ARBA" id="ARBA00022763"/>
    </source>
</evidence>
<dbReference type="InterPro" id="IPR050066">
    <property type="entry name" value="UvrABC_protein_C"/>
</dbReference>
<accession>A0A0E2LRT8</accession>
<dbReference type="PANTHER" id="PTHR30562">
    <property type="entry name" value="UVRC/OXIDOREDUCTASE"/>
    <property type="match status" value="1"/>
</dbReference>
<sequence>MMTPDELNIILPTLPEKPGCYQYFDEDGKVIYVGKAKNLRRRVSSYFYKEHADRKTRILVRQIRSIKYIVVDSEGDALLLENSLIKEYQPRYNVLLKDGKTYPSIVIKREPFPRIFATRDIKKDGSEYFGPYPGALIAKGMLRLVKEIYPIRTCKLDLREEKIRQGRYRVCLQYHIKKCKGPCIGNQTSNEYESNVSEIRDLLRGNLHRLVRMYRDRMQVYSEGLRFEEAQICKERIELLERYEAKHTVVPRNIDNVDVFSYDEDEHTAYINYMHIEHGGINRVYTLEYRKQIEESKEELLAAAITELRQRFESNAHEIVLPFDTGWQTGESITTTIPRRGDKRKLLELSEKNVAQYKLDKLKRAEKLNPEQRALHIVHGIQKDLHLDRPPKHIECFDNSNIQGTSPVAACVVFKMGKPSKKDYRKFHVKTVEGPNDFASMREIISRHYTRLTEENLPLPDLIVVDGGKGQLSAAYETLDKLGLIGKIPIIGLAERLEEIFFPKDPVPLILDKKSETLKVIQHLRDEAHRFGIGFHRDVRSKKQIQSELDNIKGIGKKTKEDLLRHFKSVKRIRSAEEEELSALIGRNKAKLLYEGLRKK</sequence>
<dbReference type="GO" id="GO:0005737">
    <property type="term" value="C:cytoplasm"/>
    <property type="evidence" value="ECO:0007669"/>
    <property type="project" value="UniProtKB-SubCell"/>
</dbReference>
<dbReference type="InterPro" id="IPR047296">
    <property type="entry name" value="GIY-YIG_UvrC_Cho"/>
</dbReference>
<dbReference type="FunFam" id="3.40.1440.10:FF:000001">
    <property type="entry name" value="UvrABC system protein C"/>
    <property type="match status" value="1"/>
</dbReference>
<gene>
    <name evidence="7" type="primary">uvrC</name>
    <name evidence="10" type="ORF">HMPREF1555_00881</name>
</gene>
<dbReference type="InterPro" id="IPR036876">
    <property type="entry name" value="UVR_dom_sf"/>
</dbReference>
<evidence type="ECO:0000259" key="9">
    <source>
        <dbReference type="PROSITE" id="PS50165"/>
    </source>
</evidence>
<feature type="domain" description="GIY-YIG" evidence="8">
    <location>
        <begin position="16"/>
        <end position="94"/>
    </location>
</feature>
<dbReference type="Pfam" id="PF14520">
    <property type="entry name" value="HHH_5"/>
    <property type="match status" value="1"/>
</dbReference>
<comment type="caution">
    <text evidence="10">The sequence shown here is derived from an EMBL/GenBank/DDBJ whole genome shotgun (WGS) entry which is preliminary data.</text>
</comment>
<keyword evidence="3 7" id="KW-0228">DNA excision</keyword>
<evidence type="ECO:0000256" key="6">
    <source>
        <dbReference type="ARBA" id="ARBA00023236"/>
    </source>
</evidence>
<dbReference type="InterPro" id="IPR001162">
    <property type="entry name" value="UvrC_RNase_H_dom"/>
</dbReference>
<comment type="similarity">
    <text evidence="7">Belongs to the UvrC family.</text>
</comment>
<evidence type="ECO:0000256" key="4">
    <source>
        <dbReference type="ARBA" id="ARBA00022881"/>
    </source>
</evidence>
<reference evidence="10 11" key="1">
    <citation type="submission" date="2013-06" db="EMBL/GenBank/DDBJ databases">
        <authorList>
            <person name="Weinstock G."/>
            <person name="Sodergren E."/>
            <person name="Lobos E.A."/>
            <person name="Fulton L."/>
            <person name="Fulton R."/>
            <person name="Courtney L."/>
            <person name="Fronick C."/>
            <person name="O'Laughlin M."/>
            <person name="Godfrey J."/>
            <person name="Wilson R.M."/>
            <person name="Miner T."/>
            <person name="Farmer C."/>
            <person name="Delehaunty K."/>
            <person name="Cordes M."/>
            <person name="Minx P."/>
            <person name="Tomlinson C."/>
            <person name="Chen J."/>
            <person name="Wollam A."/>
            <person name="Pepin K.H."/>
            <person name="Bhonagiri V."/>
            <person name="Zhang X."/>
            <person name="Warren W."/>
            <person name="Mitreva M."/>
            <person name="Mardis E.R."/>
            <person name="Wilson R.K."/>
        </authorList>
    </citation>
    <scope>NUCLEOTIDE SEQUENCE [LARGE SCALE GENOMIC DNA]</scope>
    <source>
        <strain evidence="10 11">F0570</strain>
    </source>
</reference>
<dbReference type="Pfam" id="PF22920">
    <property type="entry name" value="UvrC_RNaseH"/>
    <property type="match status" value="1"/>
</dbReference>
<dbReference type="InterPro" id="IPR035901">
    <property type="entry name" value="GIY-YIG_endonuc_sf"/>
</dbReference>
<protein>
    <recommendedName>
        <fullName evidence="7">UvrABC system protein C</fullName>
        <shortName evidence="7">Protein UvrC</shortName>
    </recommendedName>
    <alternativeName>
        <fullName evidence="7">Excinuclease ABC subunit C</fullName>
    </alternativeName>
</protein>
<keyword evidence="5 7" id="KW-0234">DNA repair</keyword>
<proteinExistence type="inferred from homology"/>
<evidence type="ECO:0000259" key="8">
    <source>
        <dbReference type="PROSITE" id="PS50164"/>
    </source>
</evidence>
<dbReference type="Gene3D" id="1.10.150.20">
    <property type="entry name" value="5' to 3' exonuclease, C-terminal subdomain"/>
    <property type="match status" value="1"/>
</dbReference>
<evidence type="ECO:0000313" key="10">
    <source>
        <dbReference type="EMBL" id="ERJ67015.1"/>
    </source>
</evidence>
<dbReference type="SUPFAM" id="SSF82771">
    <property type="entry name" value="GIY-YIG endonuclease"/>
    <property type="match status" value="1"/>
</dbReference>
<dbReference type="EMBL" id="AWUW01000063">
    <property type="protein sequence ID" value="ERJ67015.1"/>
    <property type="molecule type" value="Genomic_DNA"/>
</dbReference>
<dbReference type="PATRIC" id="fig|1227271.3.peg.767"/>
<dbReference type="InterPro" id="IPR010994">
    <property type="entry name" value="RuvA_2-like"/>
</dbReference>